<evidence type="ECO:0000256" key="1">
    <source>
        <dbReference type="ARBA" id="ARBA00004123"/>
    </source>
</evidence>
<accession>A0A5K1TZ56</accession>
<dbReference type="VEuPathDB" id="AmoebaDB:EHI8A_103190"/>
<comment type="subcellular location">
    <subcellularLocation>
        <location evidence="1">Nucleus</location>
    </subcellularLocation>
</comment>
<dbReference type="VEuPathDB" id="AmoebaDB:EHI5A_109840"/>
<protein>
    <recommendedName>
        <fullName evidence="3">Serine/threonine-protein phosphatase 4 regulatory subunit 3-like central domain-containing protein</fullName>
    </recommendedName>
</protein>
<dbReference type="GO" id="GO:0005654">
    <property type="term" value="C:nucleoplasm"/>
    <property type="evidence" value="ECO:0007669"/>
    <property type="project" value="TreeGrafter"/>
</dbReference>
<reference evidence="4 5" key="1">
    <citation type="submission" date="2016-05" db="EMBL/GenBank/DDBJ databases">
        <title>First whole genome sequencing of Entamoeba histolytica HM1:IMSS-clone-6.</title>
        <authorList>
            <person name="Mukherjee Avik.K."/>
            <person name="Izumyama S."/>
            <person name="Nakada-Tsukui K."/>
            <person name="Nozaki T."/>
        </authorList>
    </citation>
    <scope>NUCLEOTIDE SEQUENCE [LARGE SCALE GENOMIC DNA]</scope>
    <source>
        <strain evidence="4 5">HM1:IMSS clone 6</strain>
    </source>
</reference>
<dbReference type="InterPro" id="IPR051137">
    <property type="entry name" value="PP4R3-like"/>
</dbReference>
<evidence type="ECO:0000256" key="2">
    <source>
        <dbReference type="ARBA" id="ARBA00023242"/>
    </source>
</evidence>
<sequence>MDQSNKRQLAKVFKLNNNEWEEHGTGVFKQFINGNCVHIEITSEGKSIIKVIMGEGDAFEKQNDRVVQIQGKSFENEYALSFIDKTLCSTLCNALLQVKARKVSDSDIEKLECNETNIFQLRDLAYKAMSTRNPSELLSKINPKEIAQGLVQISKTINESTSKEFMTCVFIFVKALLFISDNQLMEELYKLSVLKSLFVILSYDPLFLSNNRPNFLEEFYSCINNMKEVIEQTETLTQLIEYSFALVYFRDVVIARFSDETVCAPITLRIDILNKKILIETINNKSIEKLLELYDSSLNQMKRGICITVKKMCNHLLLFTLPLREEYAKSMIDQGLIKIIKKGLLDDNKSFCLEALNSLFQCSTSIGLLLIKDEILQLIAKTILTSSTSFYYGAFQILIDILDVTDGNVTFEREMINTMIPSVIDILIQPLNDTSPIQLTNYNSYISHISSLVYHLSCSTAISVKPYIIQCGIFNKILQKLPTLTHSSQASVLQSLRNIIRLNNQDYTTQLLDAGMIEIVKEMIPSMSGMTLPIACEIIDSFKNRMSILPLSSSSSVPTPEVTNGVQDLAQLSLPSPLKRPVDIENTMKMMEIDSPSKRRVMTPIFSQ</sequence>
<dbReference type="VEuPathDB" id="AmoebaDB:EHI7A_095760"/>
<dbReference type="PANTHER" id="PTHR23318">
    <property type="entry name" value="ATP SYNTHASE GAMMA-RELATED"/>
    <property type="match status" value="1"/>
</dbReference>
<dbReference type="VEuPathDB" id="AmoebaDB:EHI_013880"/>
<dbReference type="PANTHER" id="PTHR23318:SF0">
    <property type="entry name" value="SERINE_THREONINE-PROTEIN PHOSPHATASE 4 REGULATORY SUBUNIT 3"/>
    <property type="match status" value="1"/>
</dbReference>
<dbReference type="InterPro" id="IPR016024">
    <property type="entry name" value="ARM-type_fold"/>
</dbReference>
<dbReference type="SUPFAM" id="SSF48371">
    <property type="entry name" value="ARM repeat"/>
    <property type="match status" value="1"/>
</dbReference>
<name>A0A5K1TZ56_ENTHI</name>
<dbReference type="InterPro" id="IPR006887">
    <property type="entry name" value="P4R3-like_central_dom"/>
</dbReference>
<dbReference type="GO" id="GO:0030289">
    <property type="term" value="C:protein phosphatase 4 complex"/>
    <property type="evidence" value="ECO:0007669"/>
    <property type="project" value="TreeGrafter"/>
</dbReference>
<comment type="caution">
    <text evidence="4">The sequence shown here is derived from an EMBL/GenBank/DDBJ whole genome shotgun (WGS) entry which is preliminary data.</text>
</comment>
<evidence type="ECO:0000313" key="5">
    <source>
        <dbReference type="Proteomes" id="UP000078387"/>
    </source>
</evidence>
<dbReference type="AlphaFoldDB" id="A0A5K1TZ56"/>
<evidence type="ECO:0000259" key="3">
    <source>
        <dbReference type="Pfam" id="PF04802"/>
    </source>
</evidence>
<feature type="domain" description="Serine/threonine-protein phosphatase 4 regulatory subunit 3-like central" evidence="3">
    <location>
        <begin position="136"/>
        <end position="522"/>
    </location>
</feature>
<proteinExistence type="predicted"/>
<dbReference type="Pfam" id="PF04802">
    <property type="entry name" value="PP4R3"/>
    <property type="match status" value="1"/>
</dbReference>
<dbReference type="Gene3D" id="1.25.10.10">
    <property type="entry name" value="Leucine-rich Repeat Variant"/>
    <property type="match status" value="1"/>
</dbReference>
<dbReference type="EMBL" id="BDEQ01000001">
    <property type="protein sequence ID" value="GAT93518.1"/>
    <property type="molecule type" value="Genomic_DNA"/>
</dbReference>
<dbReference type="GO" id="GO:0072542">
    <property type="term" value="F:protein phosphatase activator activity"/>
    <property type="evidence" value="ECO:0007669"/>
    <property type="project" value="TreeGrafter"/>
</dbReference>
<keyword evidence="2" id="KW-0539">Nucleus</keyword>
<dbReference type="Proteomes" id="UP000078387">
    <property type="component" value="Unassembled WGS sequence"/>
</dbReference>
<dbReference type="InterPro" id="IPR011989">
    <property type="entry name" value="ARM-like"/>
</dbReference>
<dbReference type="GO" id="GO:0006974">
    <property type="term" value="P:DNA damage response"/>
    <property type="evidence" value="ECO:0007669"/>
    <property type="project" value="TreeGrafter"/>
</dbReference>
<dbReference type="VEuPathDB" id="AmoebaDB:KM1_150300"/>
<dbReference type="Gene3D" id="2.30.29.30">
    <property type="entry name" value="Pleckstrin-homology domain (PH domain)/Phosphotyrosine-binding domain (PTB)"/>
    <property type="match status" value="1"/>
</dbReference>
<evidence type="ECO:0000313" key="4">
    <source>
        <dbReference type="EMBL" id="GAT93518.1"/>
    </source>
</evidence>
<organism evidence="4 5">
    <name type="scientific">Entamoeba histolytica</name>
    <dbReference type="NCBI Taxonomy" id="5759"/>
    <lineage>
        <taxon>Eukaryota</taxon>
        <taxon>Amoebozoa</taxon>
        <taxon>Evosea</taxon>
        <taxon>Archamoebae</taxon>
        <taxon>Mastigamoebida</taxon>
        <taxon>Entamoebidae</taxon>
        <taxon>Entamoeba</taxon>
    </lineage>
</organism>
<dbReference type="OMA" id="TASCHEV"/>
<dbReference type="InterPro" id="IPR011993">
    <property type="entry name" value="PH-like_dom_sf"/>
</dbReference>
<gene>
    <name evidence="4" type="ORF">CL6EHI_013880</name>
</gene>